<dbReference type="EMBL" id="JAIVFQ010000018">
    <property type="protein sequence ID" value="MCC5600468.1"/>
    <property type="molecule type" value="Genomic_DNA"/>
</dbReference>
<protein>
    <submittedName>
        <fullName evidence="2">Uma2 family endonuclease</fullName>
    </submittedName>
</protein>
<proteinExistence type="predicted"/>
<dbReference type="PANTHER" id="PTHR35400">
    <property type="entry name" value="SLR1083 PROTEIN"/>
    <property type="match status" value="1"/>
</dbReference>
<reference evidence="2 3" key="1">
    <citation type="journal article" date="2021" name="Microorganisms">
        <title>Genome Evolution of Filamentous Cyanobacterium Nostoc Species: From Facultative Symbiosis to Free Living.</title>
        <authorList>
            <person name="Huo D."/>
            <person name="Li H."/>
            <person name="Cai F."/>
            <person name="Guo X."/>
            <person name="Qiao Z."/>
            <person name="Wang W."/>
            <person name="Yu G."/>
            <person name="Li R."/>
        </authorList>
    </citation>
    <scope>NUCLEOTIDE SEQUENCE [LARGE SCALE GENOMIC DNA]</scope>
    <source>
        <strain evidence="2 3">CHAB 5714</strain>
    </source>
</reference>
<dbReference type="PANTHER" id="PTHR35400:SF1">
    <property type="entry name" value="SLR1083 PROTEIN"/>
    <property type="match status" value="1"/>
</dbReference>
<accession>A0ABS8I8K6</accession>
<organism evidence="2 3">
    <name type="scientific">Nostoc favosum CHAB5714</name>
    <dbReference type="NCBI Taxonomy" id="2780399"/>
    <lineage>
        <taxon>Bacteria</taxon>
        <taxon>Bacillati</taxon>
        <taxon>Cyanobacteriota</taxon>
        <taxon>Cyanophyceae</taxon>
        <taxon>Nostocales</taxon>
        <taxon>Nostocaceae</taxon>
        <taxon>Nostoc</taxon>
        <taxon>Nostoc favosum</taxon>
    </lineage>
</organism>
<feature type="domain" description="Putative restriction endonuclease" evidence="1">
    <location>
        <begin position="11"/>
        <end position="177"/>
    </location>
</feature>
<dbReference type="RefSeq" id="WP_229485540.1">
    <property type="nucleotide sequence ID" value="NZ_JAIVFQ010000018.1"/>
</dbReference>
<evidence type="ECO:0000313" key="3">
    <source>
        <dbReference type="Proteomes" id="UP001199525"/>
    </source>
</evidence>
<dbReference type="CDD" id="cd06260">
    <property type="entry name" value="DUF820-like"/>
    <property type="match status" value="1"/>
</dbReference>
<keyword evidence="3" id="KW-1185">Reference proteome</keyword>
<dbReference type="InterPro" id="IPR008538">
    <property type="entry name" value="Uma2"/>
</dbReference>
<dbReference type="GO" id="GO:0004519">
    <property type="term" value="F:endonuclease activity"/>
    <property type="evidence" value="ECO:0007669"/>
    <property type="project" value="UniProtKB-KW"/>
</dbReference>
<name>A0ABS8I8K6_9NOSO</name>
<keyword evidence="2" id="KW-0540">Nuclease</keyword>
<keyword evidence="2" id="KW-0378">Hydrolase</keyword>
<comment type="caution">
    <text evidence="2">The sequence shown here is derived from an EMBL/GenBank/DDBJ whole genome shotgun (WGS) entry which is preliminary data.</text>
</comment>
<gene>
    <name evidence="2" type="ORF">LC586_14855</name>
</gene>
<dbReference type="InterPro" id="IPR012296">
    <property type="entry name" value="Nuclease_put_TT1808"/>
</dbReference>
<dbReference type="InterPro" id="IPR011335">
    <property type="entry name" value="Restrct_endonuc-II-like"/>
</dbReference>
<dbReference type="Proteomes" id="UP001199525">
    <property type="component" value="Unassembled WGS sequence"/>
</dbReference>
<dbReference type="SUPFAM" id="SSF52980">
    <property type="entry name" value="Restriction endonuclease-like"/>
    <property type="match status" value="1"/>
</dbReference>
<keyword evidence="2" id="KW-0255">Endonuclease</keyword>
<dbReference type="Gene3D" id="3.90.1570.10">
    <property type="entry name" value="tt1808, chain A"/>
    <property type="match status" value="1"/>
</dbReference>
<evidence type="ECO:0000259" key="1">
    <source>
        <dbReference type="Pfam" id="PF05685"/>
    </source>
</evidence>
<sequence>MTVILAKWTIDEYHRMIDAGILSDRKVELLKGEIVEMSPEGEPHAYCSDESGEYLAKLLAERAKIRHAKPITLPNDSEPEPDIAIVQRLGREYREHHPYPENIFWLIEYSNSSLEKDLQRKSKIYAEAGILEYWVVNLKKLHLVVFREILDGEYATKLTLTTGTIQPLAFPDISVAVAQIINN</sequence>
<dbReference type="Pfam" id="PF05685">
    <property type="entry name" value="Uma2"/>
    <property type="match status" value="1"/>
</dbReference>
<evidence type="ECO:0000313" key="2">
    <source>
        <dbReference type="EMBL" id="MCC5600468.1"/>
    </source>
</evidence>